<dbReference type="AlphaFoldDB" id="W4LF75"/>
<feature type="chain" id="PRO_5004844523" evidence="1">
    <location>
        <begin position="23"/>
        <end position="500"/>
    </location>
</feature>
<organism evidence="2 3">
    <name type="scientific">Entotheonella factor</name>
    <dbReference type="NCBI Taxonomy" id="1429438"/>
    <lineage>
        <taxon>Bacteria</taxon>
        <taxon>Pseudomonadati</taxon>
        <taxon>Nitrospinota/Tectimicrobiota group</taxon>
        <taxon>Candidatus Tectimicrobiota</taxon>
        <taxon>Candidatus Entotheonellia</taxon>
        <taxon>Candidatus Entotheonellales</taxon>
        <taxon>Candidatus Entotheonellaceae</taxon>
        <taxon>Candidatus Entotheonella</taxon>
    </lineage>
</organism>
<dbReference type="Proteomes" id="UP000019141">
    <property type="component" value="Unassembled WGS sequence"/>
</dbReference>
<dbReference type="EMBL" id="AZHW01000848">
    <property type="protein sequence ID" value="ETW95991.1"/>
    <property type="molecule type" value="Genomic_DNA"/>
</dbReference>
<comment type="caution">
    <text evidence="2">The sequence shown here is derived from an EMBL/GenBank/DDBJ whole genome shotgun (WGS) entry which is preliminary data.</text>
</comment>
<evidence type="ECO:0000313" key="3">
    <source>
        <dbReference type="Proteomes" id="UP000019141"/>
    </source>
</evidence>
<feature type="signal peptide" evidence="1">
    <location>
        <begin position="1"/>
        <end position="22"/>
    </location>
</feature>
<keyword evidence="3" id="KW-1185">Reference proteome</keyword>
<keyword evidence="1" id="KW-0732">Signal</keyword>
<sequence>MKTLVLLAVTLSLWSCTTLPPAAPPGVAPGSRDITPVLSLLGQQAAEVTRTRVGTDGSSDRLLAQALNSSNVPGQSVGRGLYTQSDLEKELDQRLQSRPGYGQLVALLNPDKVIKPRANANFSVDFARSTTTEVTFLPGKKRRTYFYELGLTFNLLDPEGRIAYARETSRFHLQVCIIENQQPCHDIVTGEEIDPHATWEKLIGKTFDLALSDTTAGLQNWAELLRRFQARIDLLTRQGRMPVTTDGAGIRNQRDDNYPYLFLEVPEIDQDELIAALQERGEDLNRAELKQLKRYLTAYFRSTLDRSLGKRLRRSRRARQAGIFLLPDTTAIWFQDALERLKAAALDTSGLRTAPYGRETWPAHIEQYGQHCSTTQVERQVDHCLSVWVKYGGSRTVAGAPLLTAQYAQQLAAVSGVLVDLSVGPQDAGSRYVPTKVKSPVRTVAQKSQQYVRVINATSQDNDDRVYLRASALEALDELGPAIAEHVEIAFTERYGSRRR</sequence>
<reference evidence="2 3" key="1">
    <citation type="journal article" date="2014" name="Nature">
        <title>An environmental bacterial taxon with a large and distinct metabolic repertoire.</title>
        <authorList>
            <person name="Wilson M.C."/>
            <person name="Mori T."/>
            <person name="Ruckert C."/>
            <person name="Uria A.R."/>
            <person name="Helf M.J."/>
            <person name="Takada K."/>
            <person name="Gernert C."/>
            <person name="Steffens U.A."/>
            <person name="Heycke N."/>
            <person name="Schmitt S."/>
            <person name="Rinke C."/>
            <person name="Helfrich E.J."/>
            <person name="Brachmann A.O."/>
            <person name="Gurgui C."/>
            <person name="Wakimoto T."/>
            <person name="Kracht M."/>
            <person name="Crusemann M."/>
            <person name="Hentschel U."/>
            <person name="Abe I."/>
            <person name="Matsunaga S."/>
            <person name="Kalinowski J."/>
            <person name="Takeyama H."/>
            <person name="Piel J."/>
        </authorList>
    </citation>
    <scope>NUCLEOTIDE SEQUENCE [LARGE SCALE GENOMIC DNA]</scope>
    <source>
        <strain evidence="3">TSY1</strain>
    </source>
</reference>
<name>W4LF75_ENTF1</name>
<gene>
    <name evidence="2" type="ORF">ETSY1_28380</name>
</gene>
<evidence type="ECO:0000313" key="2">
    <source>
        <dbReference type="EMBL" id="ETW95991.1"/>
    </source>
</evidence>
<evidence type="ECO:0000256" key="1">
    <source>
        <dbReference type="SAM" id="SignalP"/>
    </source>
</evidence>
<proteinExistence type="predicted"/>
<dbReference type="HOGENOM" id="CLU_544784_0_0_7"/>
<protein>
    <submittedName>
        <fullName evidence="2">Uncharacterized protein</fullName>
    </submittedName>
</protein>
<accession>W4LF75</accession>